<dbReference type="Proteomes" id="UP000073492">
    <property type="component" value="Unassembled WGS sequence"/>
</dbReference>
<organism evidence="1 2">
    <name type="scientific">Pseudocercospora musae</name>
    <dbReference type="NCBI Taxonomy" id="113226"/>
    <lineage>
        <taxon>Eukaryota</taxon>
        <taxon>Fungi</taxon>
        <taxon>Dikarya</taxon>
        <taxon>Ascomycota</taxon>
        <taxon>Pezizomycotina</taxon>
        <taxon>Dothideomycetes</taxon>
        <taxon>Dothideomycetidae</taxon>
        <taxon>Mycosphaerellales</taxon>
        <taxon>Mycosphaerellaceae</taxon>
        <taxon>Pseudocercospora</taxon>
    </lineage>
</organism>
<evidence type="ECO:0000313" key="1">
    <source>
        <dbReference type="EMBL" id="KXT14972.1"/>
    </source>
</evidence>
<dbReference type="OrthoDB" id="2504919at2759"/>
<gene>
    <name evidence="1" type="ORF">AC579_7783</name>
</gene>
<proteinExistence type="predicted"/>
<dbReference type="PANTHER" id="PTHR24148:SF64">
    <property type="entry name" value="HETEROKARYON INCOMPATIBILITY DOMAIN-CONTAINING PROTEIN"/>
    <property type="match status" value="1"/>
</dbReference>
<dbReference type="PANTHER" id="PTHR24148">
    <property type="entry name" value="ANKYRIN REPEAT DOMAIN-CONTAINING PROTEIN 39 HOMOLOG-RELATED"/>
    <property type="match status" value="1"/>
</dbReference>
<dbReference type="EMBL" id="LFZO01000069">
    <property type="protein sequence ID" value="KXT14972.1"/>
    <property type="molecule type" value="Genomic_DNA"/>
</dbReference>
<reference evidence="1 2" key="1">
    <citation type="submission" date="2015-07" db="EMBL/GenBank/DDBJ databases">
        <title>Comparative genomics of the Sigatoka disease complex on banana suggests a link between parallel evolutionary changes in Pseudocercospora fijiensis and Pseudocercospora eumusae and increased virulence on the banana host.</title>
        <authorList>
            <person name="Chang T.-C."/>
            <person name="Salvucci A."/>
            <person name="Crous P.W."/>
            <person name="Stergiopoulos I."/>
        </authorList>
    </citation>
    <scope>NUCLEOTIDE SEQUENCE [LARGE SCALE GENOMIC DNA]</scope>
    <source>
        <strain evidence="1 2">CBS 116634</strain>
    </source>
</reference>
<dbReference type="AlphaFoldDB" id="A0A139IK66"/>
<dbReference type="InterPro" id="IPR052895">
    <property type="entry name" value="HetReg/Transcr_Mod"/>
</dbReference>
<accession>A0A139IK66</accession>
<keyword evidence="2" id="KW-1185">Reference proteome</keyword>
<protein>
    <recommendedName>
        <fullName evidence="3">Heterokaryon incompatibility domain-containing protein</fullName>
    </recommendedName>
</protein>
<evidence type="ECO:0008006" key="3">
    <source>
        <dbReference type="Google" id="ProtNLM"/>
    </source>
</evidence>
<evidence type="ECO:0000313" key="2">
    <source>
        <dbReference type="Proteomes" id="UP000073492"/>
    </source>
</evidence>
<name>A0A139IK66_9PEZI</name>
<sequence length="374" mass="41676">MNRHVYCWHVMGSLIGNLPLDAIPAAERALAREAKCRLLSIEKLRAIWTGKARTPTYLTLLLETSDCLCTMPVDKMYTLWSLACDAHIFIPYPESTRSGNDRRLWRLHKVLDIALQAPLKSCLSSEPTTMMVADWSQSTTGYKHRLASTAANDASHDTEIRSVGEHKPYCASGSSALAEEMLPVGPYTKILTCYVHYSYEIAFVEELPYMSTGSMEPASVLTRIEVLNGHALEILGDYGSCRKQTLLCDILQASILGRHYMEHKRLTNIIEAHQIPDQVENPILAFAASGIVQHQTSWEPHTDSVLTHRSLVITRKGHFGLAAMDAEIGDAIAIIAGRSIPVIPMILKLGNKRCKVVGENYFQDMMKGQMSHLQ</sequence>
<comment type="caution">
    <text evidence="1">The sequence shown here is derived from an EMBL/GenBank/DDBJ whole genome shotgun (WGS) entry which is preliminary data.</text>
</comment>